<dbReference type="SUPFAM" id="SSF50475">
    <property type="entry name" value="FMN-binding split barrel"/>
    <property type="match status" value="1"/>
</dbReference>
<protein>
    <submittedName>
        <fullName evidence="1">Pyridoxamine 5'-phosphate oxidase family protein</fullName>
    </submittedName>
</protein>
<dbReference type="KEGG" id="mrtj:KHC33_00770"/>
<evidence type="ECO:0000313" key="1">
    <source>
        <dbReference type="EMBL" id="QVV89100.1"/>
    </source>
</evidence>
<reference evidence="1 2" key="1">
    <citation type="submission" date="2021-05" db="EMBL/GenBank/DDBJ databases">
        <title>A novel Methanospirillum isolate from a pyrite-forming mixed culture.</title>
        <authorList>
            <person name="Bunk B."/>
            <person name="Sproer C."/>
            <person name="Spring S."/>
            <person name="Pester M."/>
        </authorList>
    </citation>
    <scope>NUCLEOTIDE SEQUENCE [LARGE SCALE GENOMIC DNA]</scope>
    <source>
        <strain evidence="1 2">J.3.6.1-F.2.7.3</strain>
    </source>
</reference>
<sequence length="155" mass="17080">MRRKDKKIKEIERITQILNTALFCHVAMSDDETPYCVPMCFVHHNGTILLHSACEGKKIEILSKNPRVCITIEQGCELISSKNPCDYGMAYESVMIEGVSTLLTGQRKSEALGIIASKYAGTSGGQYPEESIAHIAVIEVTIKRYSGRRSGSVPS</sequence>
<gene>
    <name evidence="1" type="ORF">KHC33_00770</name>
</gene>
<dbReference type="Pfam" id="PF12900">
    <property type="entry name" value="Pyridox_ox_2"/>
    <property type="match status" value="1"/>
</dbReference>
<dbReference type="InterPro" id="IPR012349">
    <property type="entry name" value="Split_barrel_FMN-bd"/>
</dbReference>
<dbReference type="InterPro" id="IPR024747">
    <property type="entry name" value="Pyridox_Oxase-rel"/>
</dbReference>
<organism evidence="1 2">
    <name type="scientific">Methanospirillum purgamenti</name>
    <dbReference type="NCBI Taxonomy" id="2834276"/>
    <lineage>
        <taxon>Archaea</taxon>
        <taxon>Methanobacteriati</taxon>
        <taxon>Methanobacteriota</taxon>
        <taxon>Stenosarchaea group</taxon>
        <taxon>Methanomicrobia</taxon>
        <taxon>Methanomicrobiales</taxon>
        <taxon>Methanospirillaceae</taxon>
        <taxon>Methanospirillum</taxon>
    </lineage>
</organism>
<accession>A0A8E7EK39</accession>
<keyword evidence="2" id="KW-1185">Reference proteome</keyword>
<evidence type="ECO:0000313" key="2">
    <source>
        <dbReference type="Proteomes" id="UP000680656"/>
    </source>
</evidence>
<dbReference type="PANTHER" id="PTHR34071:SF2">
    <property type="entry name" value="FLAVIN-NUCLEOTIDE-BINDING PROTEIN"/>
    <property type="match status" value="1"/>
</dbReference>
<dbReference type="EMBL" id="CP075546">
    <property type="protein sequence ID" value="QVV89100.1"/>
    <property type="molecule type" value="Genomic_DNA"/>
</dbReference>
<dbReference type="PANTHER" id="PTHR34071">
    <property type="entry name" value="5-NITROIMIDAZOLE ANTIBIOTICS RESISTANCE PROTEIN, NIMA-FAMILY-RELATED PROTEIN-RELATED"/>
    <property type="match status" value="1"/>
</dbReference>
<dbReference type="GeneID" id="65095672"/>
<dbReference type="Gene3D" id="2.30.110.10">
    <property type="entry name" value="Electron Transport, Fmn-binding Protein, Chain A"/>
    <property type="match status" value="1"/>
</dbReference>
<dbReference type="RefSeq" id="WP_214419902.1">
    <property type="nucleotide sequence ID" value="NZ_CP075546.1"/>
</dbReference>
<proteinExistence type="predicted"/>
<dbReference type="AlphaFoldDB" id="A0A8E7EK39"/>
<dbReference type="Proteomes" id="UP000680656">
    <property type="component" value="Chromosome"/>
</dbReference>
<name>A0A8E7EK39_9EURY</name>